<evidence type="ECO:0000313" key="3">
    <source>
        <dbReference type="Proteomes" id="UP000693970"/>
    </source>
</evidence>
<proteinExistence type="predicted"/>
<reference evidence="2" key="1">
    <citation type="journal article" date="2021" name="Sci. Rep.">
        <title>Diploid genomic architecture of Nitzschia inconspicua, an elite biomass production diatom.</title>
        <authorList>
            <person name="Oliver A."/>
            <person name="Podell S."/>
            <person name="Pinowska A."/>
            <person name="Traller J.C."/>
            <person name="Smith S.R."/>
            <person name="McClure R."/>
            <person name="Beliaev A."/>
            <person name="Bohutskyi P."/>
            <person name="Hill E.A."/>
            <person name="Rabines A."/>
            <person name="Zheng H."/>
            <person name="Allen L.Z."/>
            <person name="Kuo A."/>
            <person name="Grigoriev I.V."/>
            <person name="Allen A.E."/>
            <person name="Hazlebeck D."/>
            <person name="Allen E.E."/>
        </authorList>
    </citation>
    <scope>NUCLEOTIDE SEQUENCE</scope>
    <source>
        <strain evidence="2">Hildebrandi</strain>
    </source>
</reference>
<evidence type="ECO:0000313" key="2">
    <source>
        <dbReference type="EMBL" id="KAG7361888.1"/>
    </source>
</evidence>
<organism evidence="2 3">
    <name type="scientific">Nitzschia inconspicua</name>
    <dbReference type="NCBI Taxonomy" id="303405"/>
    <lineage>
        <taxon>Eukaryota</taxon>
        <taxon>Sar</taxon>
        <taxon>Stramenopiles</taxon>
        <taxon>Ochrophyta</taxon>
        <taxon>Bacillariophyta</taxon>
        <taxon>Bacillariophyceae</taxon>
        <taxon>Bacillariophycidae</taxon>
        <taxon>Bacillariales</taxon>
        <taxon>Bacillariaceae</taxon>
        <taxon>Nitzschia</taxon>
    </lineage>
</organism>
<feature type="compositionally biased region" description="Polar residues" evidence="1">
    <location>
        <begin position="202"/>
        <end position="213"/>
    </location>
</feature>
<evidence type="ECO:0000256" key="1">
    <source>
        <dbReference type="SAM" id="MobiDB-lite"/>
    </source>
</evidence>
<keyword evidence="3" id="KW-1185">Reference proteome</keyword>
<accession>A0A9K3PW64</accession>
<dbReference type="OrthoDB" id="48742at2759"/>
<dbReference type="Proteomes" id="UP000693970">
    <property type="component" value="Unassembled WGS sequence"/>
</dbReference>
<gene>
    <name evidence="2" type="ORF">IV203_025554</name>
</gene>
<name>A0A9K3PW64_9STRA</name>
<protein>
    <submittedName>
        <fullName evidence="2">Uncharacterized protein</fullName>
    </submittedName>
</protein>
<comment type="caution">
    <text evidence="2">The sequence shown here is derived from an EMBL/GenBank/DDBJ whole genome shotgun (WGS) entry which is preliminary data.</text>
</comment>
<dbReference type="EMBL" id="JAGRRH010000012">
    <property type="protein sequence ID" value="KAG7361888.1"/>
    <property type="molecule type" value="Genomic_DNA"/>
</dbReference>
<dbReference type="AlphaFoldDB" id="A0A9K3PW64"/>
<feature type="region of interest" description="Disordered" evidence="1">
    <location>
        <begin position="174"/>
        <end position="213"/>
    </location>
</feature>
<sequence>MTVWHSHWGIQGNWYKELWLTNEAIKANTKRDAKMLQYSINWRSVNPDVTGAFEQVDSPSWKTANLVRSSVGNVVVLECTQLERNLCRIDPIVPVIDPAEWHTGPFCQVYIAACERLDHYQTKVKPALQAFVSQIESAASNTAANQQGGHSADYLIVATRRGLFQRARKRWTAAGATAGGSDEDDAKSTASIDGNTRELTHTADTSTTQMLLP</sequence>
<reference evidence="2" key="2">
    <citation type="submission" date="2021-04" db="EMBL/GenBank/DDBJ databases">
        <authorList>
            <person name="Podell S."/>
        </authorList>
    </citation>
    <scope>NUCLEOTIDE SEQUENCE</scope>
    <source>
        <strain evidence="2">Hildebrandi</strain>
    </source>
</reference>